<keyword evidence="1" id="KW-0732">Signal</keyword>
<feature type="domain" description="DUF2059" evidence="2">
    <location>
        <begin position="107"/>
        <end position="162"/>
    </location>
</feature>
<dbReference type="AlphaFoldDB" id="A0A2X1BID3"/>
<reference evidence="3 4" key="1">
    <citation type="submission" date="2018-06" db="EMBL/GenBank/DDBJ databases">
        <authorList>
            <consortium name="Pathogen Informatics"/>
            <person name="Doyle S."/>
        </authorList>
    </citation>
    <scope>NUCLEOTIDE SEQUENCE [LARGE SCALE GENOMIC DNA]</scope>
    <source>
        <strain evidence="3 4">NCTC11166</strain>
    </source>
</reference>
<evidence type="ECO:0000313" key="3">
    <source>
        <dbReference type="EMBL" id="SPU52322.1"/>
    </source>
</evidence>
<feature type="chain" id="PRO_5015889434" evidence="1">
    <location>
        <begin position="26"/>
        <end position="189"/>
    </location>
</feature>
<name>A0A2X1BID3_BREVE</name>
<dbReference type="InterPro" id="IPR018637">
    <property type="entry name" value="DUF2059"/>
</dbReference>
<feature type="signal peptide" evidence="1">
    <location>
        <begin position="1"/>
        <end position="25"/>
    </location>
</feature>
<evidence type="ECO:0000256" key="1">
    <source>
        <dbReference type="SAM" id="SignalP"/>
    </source>
</evidence>
<dbReference type="RefSeq" id="WP_181669110.1">
    <property type="nucleotide sequence ID" value="NZ_UAQP01000005.1"/>
</dbReference>
<accession>A0A2X1BID3</accession>
<dbReference type="EMBL" id="UAQP01000005">
    <property type="protein sequence ID" value="SPU52322.1"/>
    <property type="molecule type" value="Genomic_DNA"/>
</dbReference>
<gene>
    <name evidence="3" type="ORF">NCTC11166_00644</name>
</gene>
<protein>
    <submittedName>
        <fullName evidence="3">Uncharacterized protein conserved in bacteria</fullName>
    </submittedName>
</protein>
<evidence type="ECO:0000259" key="2">
    <source>
        <dbReference type="Pfam" id="PF09832"/>
    </source>
</evidence>
<dbReference type="Proteomes" id="UP000251186">
    <property type="component" value="Unassembled WGS sequence"/>
</dbReference>
<sequence length="189" mass="20694">MTIIHNLALGVALVSAFGSGTAALAQSTEAPNRGEERLQVVVRPDEGLARRSVLARELIDLSAGPNFMKEFEQAMGEQLDEITQKGGEEAAWIRTNMPPMLSRMVVRLLDDMVPAYAELYTEEELRGQIDFYRSPVGRAVAAKAIPLGVAVQESQIEVMTSFMTELQSKYCARFDCGEAGQTGAKPSRR</sequence>
<evidence type="ECO:0000313" key="4">
    <source>
        <dbReference type="Proteomes" id="UP000251186"/>
    </source>
</evidence>
<proteinExistence type="predicted"/>
<organism evidence="3 4">
    <name type="scientific">Brevundimonas vesicularis</name>
    <name type="common">Pseudomonas vesicularis</name>
    <dbReference type="NCBI Taxonomy" id="41276"/>
    <lineage>
        <taxon>Bacteria</taxon>
        <taxon>Pseudomonadati</taxon>
        <taxon>Pseudomonadota</taxon>
        <taxon>Alphaproteobacteria</taxon>
        <taxon>Caulobacterales</taxon>
        <taxon>Caulobacteraceae</taxon>
        <taxon>Brevundimonas</taxon>
    </lineage>
</organism>
<dbReference type="Pfam" id="PF09832">
    <property type="entry name" value="DUF2059"/>
    <property type="match status" value="1"/>
</dbReference>